<organism evidence="1 2">
    <name type="scientific">Solicola gregarius</name>
    <dbReference type="NCBI Taxonomy" id="2908642"/>
    <lineage>
        <taxon>Bacteria</taxon>
        <taxon>Bacillati</taxon>
        <taxon>Actinomycetota</taxon>
        <taxon>Actinomycetes</taxon>
        <taxon>Propionibacteriales</taxon>
        <taxon>Nocardioidaceae</taxon>
        <taxon>Solicola</taxon>
    </lineage>
</organism>
<evidence type="ECO:0000313" key="2">
    <source>
        <dbReference type="Proteomes" id="UP001164390"/>
    </source>
</evidence>
<dbReference type="KEGG" id="sgrg:L0C25_23570"/>
<keyword evidence="2" id="KW-1185">Reference proteome</keyword>
<name>A0AA46THU7_9ACTN</name>
<dbReference type="Proteomes" id="UP001164390">
    <property type="component" value="Chromosome"/>
</dbReference>
<reference evidence="1" key="1">
    <citation type="submission" date="2022-01" db="EMBL/GenBank/DDBJ databases">
        <title>Nocardioidaceae gen. sp. A5X3R13.</title>
        <authorList>
            <person name="Lopez Marin M.A."/>
            <person name="Uhlik O."/>
        </authorList>
    </citation>
    <scope>NUCLEOTIDE SEQUENCE</scope>
    <source>
        <strain evidence="1">A5X3R13</strain>
    </source>
</reference>
<evidence type="ECO:0000313" key="1">
    <source>
        <dbReference type="EMBL" id="UYM05451.1"/>
    </source>
</evidence>
<gene>
    <name evidence="1" type="ORF">L0C25_23570</name>
</gene>
<sequence>MPTQIAAAARAVSETVATDQDGVLSTWQATALFGRHRVQNEVGRGRWHRPARGVVVLHNGPLSPAQHHWVALLACARGSVLGGLTALRCEGFTGLQTDLELPRVVQPLGTKRHSYDAVELHWSEYLDERDVHPLHRPPRHRPARAAIDEASWTPASMQKRARAVILAVGQQRMATPRHFREALQRRGQCRHRALIVESVLDVAGGIQSLPERDFDMLRAGLHLPEPSRQTKVQRDDGRYYLDVEWRTYDTACEIHGLPHLQVVQWESDLARINEITIVGPRVLVFSSFAVRHLSDRVGDQLVRMLRRGGWRG</sequence>
<dbReference type="AlphaFoldDB" id="A0AA46THU7"/>
<proteinExistence type="predicted"/>
<accession>A0AA46THU7</accession>
<dbReference type="RefSeq" id="WP_271634286.1">
    <property type="nucleotide sequence ID" value="NZ_CP094970.1"/>
</dbReference>
<dbReference type="EMBL" id="CP094970">
    <property type="protein sequence ID" value="UYM05451.1"/>
    <property type="molecule type" value="Genomic_DNA"/>
</dbReference>
<protein>
    <submittedName>
        <fullName evidence="1">Uncharacterized protein</fullName>
    </submittedName>
</protein>